<evidence type="ECO:0000259" key="12">
    <source>
        <dbReference type="PROSITE" id="PS50835"/>
    </source>
</evidence>
<evidence type="ECO:0000313" key="14">
    <source>
        <dbReference type="Proteomes" id="UP000694380"/>
    </source>
</evidence>
<dbReference type="InterPro" id="IPR013783">
    <property type="entry name" value="Ig-like_fold"/>
</dbReference>
<dbReference type="GO" id="GO:0042130">
    <property type="term" value="P:negative regulation of T cell proliferation"/>
    <property type="evidence" value="ECO:0007669"/>
    <property type="project" value="TreeGrafter"/>
</dbReference>
<dbReference type="GO" id="GO:0042102">
    <property type="term" value="P:positive regulation of T cell proliferation"/>
    <property type="evidence" value="ECO:0007669"/>
    <property type="project" value="TreeGrafter"/>
</dbReference>
<keyword evidence="10" id="KW-0393">Immunoglobulin domain</keyword>
<dbReference type="GO" id="GO:0031295">
    <property type="term" value="P:T cell costimulation"/>
    <property type="evidence" value="ECO:0007669"/>
    <property type="project" value="TreeGrafter"/>
</dbReference>
<sequence length="250" mass="27170">VCAPLAVGGTPGPDAVTGLCLWVFAAAAHDPRYQITQPVSLSAPAGGSVTLPCTFTYPREIEPLQDLRVYWRRGGFNGEFIYNHTERFTHPDYGGRIVLVGDPWGSRTASIRIDRLRESDASEYVCHVRVQKNNGKWEQWRSNLGTNLTVTAPRLTDSTWHPEMVTTGAADAGRIDPQRIDTVHLVLIGLVLVLSKAGICGLVFALGRRLGWDHGPESVTEQVSGSDALSASRFELTSLALRSPPGIPGE</sequence>
<dbReference type="PANTHER" id="PTHR25466:SF14">
    <property type="entry name" value="BUTYROPHILIN SUBFAMILY 2 MEMBER A2-LIKE-RELATED"/>
    <property type="match status" value="1"/>
</dbReference>
<accession>A0A8C3F972</accession>
<evidence type="ECO:0000313" key="13">
    <source>
        <dbReference type="Ensembl" id="ENSCPBP00000005090.1"/>
    </source>
</evidence>
<evidence type="ECO:0000256" key="7">
    <source>
        <dbReference type="ARBA" id="ARBA00023157"/>
    </source>
</evidence>
<dbReference type="PROSITE" id="PS50835">
    <property type="entry name" value="IG_LIKE"/>
    <property type="match status" value="1"/>
</dbReference>
<organism evidence="13 14">
    <name type="scientific">Chrysemys picta bellii</name>
    <name type="common">Western painted turtle</name>
    <name type="synonym">Emys bellii</name>
    <dbReference type="NCBI Taxonomy" id="8478"/>
    <lineage>
        <taxon>Eukaryota</taxon>
        <taxon>Metazoa</taxon>
        <taxon>Chordata</taxon>
        <taxon>Craniata</taxon>
        <taxon>Vertebrata</taxon>
        <taxon>Euteleostomi</taxon>
        <taxon>Archelosauria</taxon>
        <taxon>Testudinata</taxon>
        <taxon>Testudines</taxon>
        <taxon>Cryptodira</taxon>
        <taxon>Durocryptodira</taxon>
        <taxon>Testudinoidea</taxon>
        <taxon>Emydidae</taxon>
        <taxon>Chrysemys</taxon>
    </lineage>
</organism>
<dbReference type="InterPro" id="IPR007110">
    <property type="entry name" value="Ig-like_dom"/>
</dbReference>
<keyword evidence="2" id="KW-1003">Cell membrane</keyword>
<keyword evidence="3 11" id="KW-0812">Transmembrane</keyword>
<keyword evidence="7" id="KW-1015">Disulfide bond</keyword>
<comment type="subcellular location">
    <subcellularLocation>
        <location evidence="1">Cell membrane</location>
        <topology evidence="1">Single-pass type I membrane protein</topology>
    </subcellularLocation>
</comment>
<dbReference type="AlphaFoldDB" id="A0A8C3F972"/>
<dbReference type="Proteomes" id="UP000694380">
    <property type="component" value="Unplaced"/>
</dbReference>
<evidence type="ECO:0000256" key="3">
    <source>
        <dbReference type="ARBA" id="ARBA00022692"/>
    </source>
</evidence>
<name>A0A8C3F972_CHRPI</name>
<evidence type="ECO:0000256" key="2">
    <source>
        <dbReference type="ARBA" id="ARBA00022475"/>
    </source>
</evidence>
<keyword evidence="5 11" id="KW-1133">Transmembrane helix</keyword>
<dbReference type="Pfam" id="PF07686">
    <property type="entry name" value="V-set"/>
    <property type="match status" value="1"/>
</dbReference>
<keyword evidence="8" id="KW-0675">Receptor</keyword>
<evidence type="ECO:0000256" key="10">
    <source>
        <dbReference type="ARBA" id="ARBA00023319"/>
    </source>
</evidence>
<feature type="transmembrane region" description="Helical" evidence="11">
    <location>
        <begin position="183"/>
        <end position="206"/>
    </location>
</feature>
<evidence type="ECO:0000256" key="5">
    <source>
        <dbReference type="ARBA" id="ARBA00022989"/>
    </source>
</evidence>
<evidence type="ECO:0000256" key="8">
    <source>
        <dbReference type="ARBA" id="ARBA00023170"/>
    </source>
</evidence>
<dbReference type="GO" id="GO:0007166">
    <property type="term" value="P:cell surface receptor signaling pathway"/>
    <property type="evidence" value="ECO:0007669"/>
    <property type="project" value="TreeGrafter"/>
</dbReference>
<dbReference type="PANTHER" id="PTHR25466">
    <property type="entry name" value="T-LYMPHOCYTE ACTIVATION ANTIGEN"/>
    <property type="match status" value="1"/>
</dbReference>
<dbReference type="SMART" id="SM00409">
    <property type="entry name" value="IG"/>
    <property type="match status" value="1"/>
</dbReference>
<dbReference type="InterPro" id="IPR036179">
    <property type="entry name" value="Ig-like_dom_sf"/>
</dbReference>
<reference evidence="13" key="1">
    <citation type="submission" date="2025-08" db="UniProtKB">
        <authorList>
            <consortium name="Ensembl"/>
        </authorList>
    </citation>
    <scope>IDENTIFICATION</scope>
</reference>
<proteinExistence type="predicted"/>
<reference evidence="13" key="2">
    <citation type="submission" date="2025-09" db="UniProtKB">
        <authorList>
            <consortium name="Ensembl"/>
        </authorList>
    </citation>
    <scope>IDENTIFICATION</scope>
</reference>
<dbReference type="Gene3D" id="2.60.40.10">
    <property type="entry name" value="Immunoglobulins"/>
    <property type="match status" value="1"/>
</dbReference>
<evidence type="ECO:0000256" key="11">
    <source>
        <dbReference type="SAM" id="Phobius"/>
    </source>
</evidence>
<dbReference type="InterPro" id="IPR003599">
    <property type="entry name" value="Ig_sub"/>
</dbReference>
<evidence type="ECO:0000256" key="9">
    <source>
        <dbReference type="ARBA" id="ARBA00023180"/>
    </source>
</evidence>
<evidence type="ECO:0000256" key="1">
    <source>
        <dbReference type="ARBA" id="ARBA00004251"/>
    </source>
</evidence>
<dbReference type="SUPFAM" id="SSF48726">
    <property type="entry name" value="Immunoglobulin"/>
    <property type="match status" value="1"/>
</dbReference>
<protein>
    <recommendedName>
        <fullName evidence="12">Ig-like domain-containing protein</fullName>
    </recommendedName>
</protein>
<keyword evidence="4" id="KW-0732">Signal</keyword>
<dbReference type="Ensembl" id="ENSCPBT00000006209.1">
    <property type="protein sequence ID" value="ENSCPBP00000005090.1"/>
    <property type="gene ID" value="ENSCPBG00000004110.1"/>
</dbReference>
<keyword evidence="6 11" id="KW-0472">Membrane</keyword>
<dbReference type="InterPro" id="IPR051713">
    <property type="entry name" value="T-cell_Activation_Regulation"/>
</dbReference>
<dbReference type="SMART" id="SM00406">
    <property type="entry name" value="IGv"/>
    <property type="match status" value="1"/>
</dbReference>
<keyword evidence="14" id="KW-1185">Reference proteome</keyword>
<dbReference type="GeneTree" id="ENSGT00390000008831"/>
<dbReference type="InterPro" id="IPR013106">
    <property type="entry name" value="Ig_V-set"/>
</dbReference>
<keyword evidence="9" id="KW-0325">Glycoprotein</keyword>
<evidence type="ECO:0000256" key="6">
    <source>
        <dbReference type="ARBA" id="ARBA00023136"/>
    </source>
</evidence>
<dbReference type="GO" id="GO:0006955">
    <property type="term" value="P:immune response"/>
    <property type="evidence" value="ECO:0007669"/>
    <property type="project" value="TreeGrafter"/>
</dbReference>
<dbReference type="GO" id="GO:0009897">
    <property type="term" value="C:external side of plasma membrane"/>
    <property type="evidence" value="ECO:0007669"/>
    <property type="project" value="TreeGrafter"/>
</dbReference>
<dbReference type="GO" id="GO:0071222">
    <property type="term" value="P:cellular response to lipopolysaccharide"/>
    <property type="evidence" value="ECO:0007669"/>
    <property type="project" value="TreeGrafter"/>
</dbReference>
<feature type="domain" description="Ig-like" evidence="12">
    <location>
        <begin position="31"/>
        <end position="128"/>
    </location>
</feature>
<evidence type="ECO:0000256" key="4">
    <source>
        <dbReference type="ARBA" id="ARBA00022729"/>
    </source>
</evidence>